<dbReference type="EMBL" id="JACHEN010000022">
    <property type="protein sequence ID" value="MBB6217346.1"/>
    <property type="molecule type" value="Genomic_DNA"/>
</dbReference>
<protein>
    <submittedName>
        <fullName evidence="1">Uncharacterized protein</fullName>
    </submittedName>
</protein>
<accession>A0A841KUM5</accession>
<name>A0A841KUM5_9FIRM</name>
<evidence type="ECO:0000313" key="2">
    <source>
        <dbReference type="Proteomes" id="UP000579281"/>
    </source>
</evidence>
<keyword evidence="2" id="KW-1185">Reference proteome</keyword>
<organism evidence="1 2">
    <name type="scientific">Anaerosolibacter carboniphilus</name>
    <dbReference type="NCBI Taxonomy" id="1417629"/>
    <lineage>
        <taxon>Bacteria</taxon>
        <taxon>Bacillati</taxon>
        <taxon>Bacillota</taxon>
        <taxon>Clostridia</taxon>
        <taxon>Peptostreptococcales</taxon>
        <taxon>Thermotaleaceae</taxon>
        <taxon>Anaerosolibacter</taxon>
    </lineage>
</organism>
<gene>
    <name evidence="1" type="ORF">HNQ80_003465</name>
</gene>
<evidence type="ECO:0000313" key="1">
    <source>
        <dbReference type="EMBL" id="MBB6217346.1"/>
    </source>
</evidence>
<dbReference type="Proteomes" id="UP000579281">
    <property type="component" value="Unassembled WGS sequence"/>
</dbReference>
<reference evidence="1 2" key="1">
    <citation type="submission" date="2020-08" db="EMBL/GenBank/DDBJ databases">
        <title>Genomic Encyclopedia of Type Strains, Phase IV (KMG-IV): sequencing the most valuable type-strain genomes for metagenomic binning, comparative biology and taxonomic classification.</title>
        <authorList>
            <person name="Goeker M."/>
        </authorList>
    </citation>
    <scope>NUCLEOTIDE SEQUENCE [LARGE SCALE GENOMIC DNA]</scope>
    <source>
        <strain evidence="1 2">DSM 103526</strain>
    </source>
</reference>
<dbReference type="RefSeq" id="WP_184311845.1">
    <property type="nucleotide sequence ID" value="NZ_JACHEN010000022.1"/>
</dbReference>
<proteinExistence type="predicted"/>
<dbReference type="AlphaFoldDB" id="A0A841KUM5"/>
<comment type="caution">
    <text evidence="1">The sequence shown here is derived from an EMBL/GenBank/DDBJ whole genome shotgun (WGS) entry which is preliminary data.</text>
</comment>
<sequence>MNTEYYKSWEAYMAVHPEIDDKIEKVMAPKVQQYEEMMFNFIITLFL</sequence>